<dbReference type="AlphaFoldDB" id="A0A3R6H8R8"/>
<dbReference type="InterPro" id="IPR029052">
    <property type="entry name" value="Metallo-depent_PP-like"/>
</dbReference>
<evidence type="ECO:0000313" key="1">
    <source>
        <dbReference type="EMBL" id="RHG56071.1"/>
    </source>
</evidence>
<evidence type="ECO:0000313" key="2">
    <source>
        <dbReference type="Proteomes" id="UP000286595"/>
    </source>
</evidence>
<comment type="caution">
    <text evidence="1">The sequence shown here is derived from an EMBL/GenBank/DDBJ whole genome shotgun (WGS) entry which is preliminary data.</text>
</comment>
<accession>A0A3R6H8R8</accession>
<sequence>MIWFTSDTHFGHENVLKFTDRPWETIWQMNDAIVDNINGRVAVDDELYILGDFSFKMTAQDAYALRKRIACRRIHLVPGNHDKDWTQPAVAGAFTVEPPICVLKIDGQKIVLCHYPMADWQGMSHGSWHLHGHIHSSGGAYNEFNRKQGLLRYDVGCDANGHSPVSLDGLREWFAGVDEPCGRVKWPWWVNETGDRQVERELAAYKRKEQSQ</sequence>
<organism evidence="1 2">
    <name type="scientific">Coprococcus comes</name>
    <dbReference type="NCBI Taxonomy" id="410072"/>
    <lineage>
        <taxon>Bacteria</taxon>
        <taxon>Bacillati</taxon>
        <taxon>Bacillota</taxon>
        <taxon>Clostridia</taxon>
        <taxon>Lachnospirales</taxon>
        <taxon>Lachnospiraceae</taxon>
        <taxon>Coprococcus</taxon>
    </lineage>
</organism>
<evidence type="ECO:0008006" key="3">
    <source>
        <dbReference type="Google" id="ProtNLM"/>
    </source>
</evidence>
<gene>
    <name evidence="1" type="ORF">DW252_16170</name>
</gene>
<name>A0A3R6H8R8_9FIRM</name>
<proteinExistence type="predicted"/>
<reference evidence="1 2" key="1">
    <citation type="submission" date="2018-08" db="EMBL/GenBank/DDBJ databases">
        <title>A genome reference for cultivated species of the human gut microbiota.</title>
        <authorList>
            <person name="Zou Y."/>
            <person name="Xue W."/>
            <person name="Luo G."/>
        </authorList>
    </citation>
    <scope>NUCLEOTIDE SEQUENCE [LARGE SCALE GENOMIC DNA]</scope>
    <source>
        <strain evidence="1 2">AM22-12LB</strain>
    </source>
</reference>
<protein>
    <recommendedName>
        <fullName evidence="3">Calcineurin-like phosphoesterase domain-containing protein</fullName>
    </recommendedName>
</protein>
<dbReference type="SUPFAM" id="SSF56300">
    <property type="entry name" value="Metallo-dependent phosphatases"/>
    <property type="match status" value="1"/>
</dbReference>
<dbReference type="RefSeq" id="WP_118219607.1">
    <property type="nucleotide sequence ID" value="NZ_QRIM01000028.1"/>
</dbReference>
<dbReference type="Proteomes" id="UP000286595">
    <property type="component" value="Unassembled WGS sequence"/>
</dbReference>
<dbReference type="Gene3D" id="3.60.21.10">
    <property type="match status" value="1"/>
</dbReference>
<dbReference type="EMBL" id="QRIM01000028">
    <property type="protein sequence ID" value="RHG56071.1"/>
    <property type="molecule type" value="Genomic_DNA"/>
</dbReference>